<comment type="caution">
    <text evidence="3">The sequence shown here is derived from an EMBL/GenBank/DDBJ whole genome shotgun (WGS) entry which is preliminary data.</text>
</comment>
<evidence type="ECO:0008006" key="5">
    <source>
        <dbReference type="Google" id="ProtNLM"/>
    </source>
</evidence>
<dbReference type="InterPro" id="IPR036568">
    <property type="entry name" value="GGCT-like_sf"/>
</dbReference>
<dbReference type="EMBL" id="BMMW01000003">
    <property type="protein sequence ID" value="GGK60806.1"/>
    <property type="molecule type" value="Genomic_DNA"/>
</dbReference>
<dbReference type="Gene3D" id="3.90.1300.10">
    <property type="entry name" value="Amidase signature (AS) domain"/>
    <property type="match status" value="1"/>
</dbReference>
<organism evidence="3 4">
    <name type="scientific">Nocardia camponoti</name>
    <dbReference type="NCBI Taxonomy" id="1616106"/>
    <lineage>
        <taxon>Bacteria</taxon>
        <taxon>Bacillati</taxon>
        <taxon>Actinomycetota</taxon>
        <taxon>Actinomycetes</taxon>
        <taxon>Mycobacteriales</taxon>
        <taxon>Nocardiaceae</taxon>
        <taxon>Nocardia</taxon>
    </lineage>
</organism>
<dbReference type="Pfam" id="PF01425">
    <property type="entry name" value="Amidase"/>
    <property type="match status" value="1"/>
</dbReference>
<evidence type="ECO:0000313" key="3">
    <source>
        <dbReference type="EMBL" id="GGK60806.1"/>
    </source>
</evidence>
<dbReference type="AlphaFoldDB" id="A0A917VBV3"/>
<sequence length="335" mass="35802">MAARPKPHVAIPRAEDLAALSPSYRKAFADTVSRLNDVDITEIDISPLLDAARLLYDGAIVAERYAAVGDFVVKQPQGLDPTVAEIISKATELDAVAFANDVSTLTNAKAEATKLLAPYDALLLPTTTEHPNIEAVAAEPLAINRRLGTYTNFCNLLDLAAVAVPGNKTDDDLPFGVMFIVDTFADQRAIDLAARLLNVESPAFVTDSVPLAVFGAHLRGQPLNWQLDGARFAGEIRTTDAYRLTALQTTPPKPGLVRHGDGQGAEIYGELFELSPAHLGRFLADLPAPMALTSVELADGRTVTGFACTYDAALAADDITHHGSWLTYLAAARSR</sequence>
<dbReference type="SUPFAM" id="SSF75304">
    <property type="entry name" value="Amidase signature (AS) enzymes"/>
    <property type="match status" value="1"/>
</dbReference>
<dbReference type="InterPro" id="IPR023631">
    <property type="entry name" value="Amidase_dom"/>
</dbReference>
<keyword evidence="4" id="KW-1185">Reference proteome</keyword>
<dbReference type="SUPFAM" id="SSF110857">
    <property type="entry name" value="Gamma-glutamyl cyclotransferase-like"/>
    <property type="match status" value="1"/>
</dbReference>
<accession>A0A917VBV3</accession>
<protein>
    <recommendedName>
        <fullName evidence="5">Allophanate hydrolase</fullName>
    </recommendedName>
</protein>
<dbReference type="Pfam" id="PF21986">
    <property type="entry name" value="AH_C"/>
    <property type="match status" value="1"/>
</dbReference>
<gene>
    <name evidence="3" type="ORF">GCM10011591_36440</name>
</gene>
<evidence type="ECO:0000259" key="2">
    <source>
        <dbReference type="Pfam" id="PF21986"/>
    </source>
</evidence>
<feature type="domain" description="Amidase" evidence="1">
    <location>
        <begin position="8"/>
        <end position="188"/>
    </location>
</feature>
<dbReference type="Gene3D" id="1.20.58.1700">
    <property type="match status" value="1"/>
</dbReference>
<feature type="domain" description="Allophanate hydrolase C-terminal" evidence="2">
    <location>
        <begin position="210"/>
        <end position="330"/>
    </location>
</feature>
<reference evidence="3" key="1">
    <citation type="journal article" date="2014" name="Int. J. Syst. Evol. Microbiol.">
        <title>Complete genome sequence of Corynebacterium casei LMG S-19264T (=DSM 44701T), isolated from a smear-ripened cheese.</title>
        <authorList>
            <consortium name="US DOE Joint Genome Institute (JGI-PGF)"/>
            <person name="Walter F."/>
            <person name="Albersmeier A."/>
            <person name="Kalinowski J."/>
            <person name="Ruckert C."/>
        </authorList>
    </citation>
    <scope>NUCLEOTIDE SEQUENCE</scope>
    <source>
        <strain evidence="3">CGMCC 4.7278</strain>
    </source>
</reference>
<name>A0A917VBV3_9NOCA</name>
<dbReference type="Proteomes" id="UP000612956">
    <property type="component" value="Unassembled WGS sequence"/>
</dbReference>
<dbReference type="InterPro" id="IPR036928">
    <property type="entry name" value="AS_sf"/>
</dbReference>
<dbReference type="CDD" id="cd06661">
    <property type="entry name" value="GGCT_like"/>
    <property type="match status" value="1"/>
</dbReference>
<reference evidence="3" key="2">
    <citation type="submission" date="2020-09" db="EMBL/GenBank/DDBJ databases">
        <authorList>
            <person name="Sun Q."/>
            <person name="Zhou Y."/>
        </authorList>
    </citation>
    <scope>NUCLEOTIDE SEQUENCE</scope>
    <source>
        <strain evidence="3">CGMCC 4.7278</strain>
    </source>
</reference>
<evidence type="ECO:0000259" key="1">
    <source>
        <dbReference type="Pfam" id="PF01425"/>
    </source>
</evidence>
<proteinExistence type="predicted"/>
<dbReference type="InterPro" id="IPR013024">
    <property type="entry name" value="GGCT-like"/>
</dbReference>
<dbReference type="InterPro" id="IPR053844">
    <property type="entry name" value="AH_C"/>
</dbReference>
<dbReference type="Gene3D" id="3.10.490.10">
    <property type="entry name" value="Gamma-glutamyl cyclotransferase-like"/>
    <property type="match status" value="1"/>
</dbReference>
<evidence type="ECO:0000313" key="4">
    <source>
        <dbReference type="Proteomes" id="UP000612956"/>
    </source>
</evidence>